<dbReference type="eggNOG" id="KOG0619">
    <property type="taxonomic scope" value="Eukaryota"/>
</dbReference>
<sequence length="1255" mass="138885">MNILHPQLIDEFVCVFLHFSLVVIEKVFSFLSQDEVEKLKQEEERKIATLRSDKNKSRLLDDVNRRRQQDNKNDNKDVDEDENEDNYDDDDDDGSYDNGDAVDMHHANNGKGKRSGDTLRECSDDDDDDEDVDDDDSEDIRRIQQQTRSLKTAADTSQTAAHATSTQISPNTTATTAATTTKPKRTLKPPSVVACKLKQGNALKTSENIVKPVDESTTATASASAAAPPPTRMATSAEHMPKPQIQAPKIRTTKVKTTSQTLVTDEKQSAKPVKFKPQNVSVSESTTTSSIVGTTSPSPTPIATGAQSPKPSLLPKPKVKVVIPPALLQKQQQQHQDIEDPTSPPSSRIPVLRSTTPANAEKRALQATLAVTSASAIDRPTSPEQDAKAKNSNALINAEKRASWRAARLRSLEKGAVEAQAVIQNMTRIADDLSTETFPTEVETSREKIISLELQDPEKDDDTPSASLQQFVPELEIEDQMLLHHTTAAPSKDVDDAVAGLDKMMAKDAIKDGILPIPQVRKTVVETLEKFQITKSYDGAEEEAEMEEEREPSEPEVERNAVVEVIKIAKEPEELVVVLPASTDEDEGDETDTASIVTVQANTEKLFLRTDDDDELPSIELDSISSTGLFGPSSLESVGSASTSGKVTIKPNTITMHQTLAKEIVVPATTTTTITTMKKVGPQEEGEIITTTTTTTTQNIVQVVNPLISGEGHVQSIAISRPRHCEYPSFDNDDIEDDYEEEEVDHGVTQVMRSGTFVLPSSSSSSSASKPREELSLNAKMKNVLEELLENERVKYNLQRSLEEDKDTNEAYTDDEELEDQDEYNYRRQLTHTVQTSVGQDNNGNENIINELIRDSNRNNMKRLREHMLRGEDVDEDALDATEMQLAQEPDDDDDEQEGDQAEEEDEDEEDDDDEDEEEDEDEESDDSEDSESSDSSDDDDDDDDDTIHITFVDGAKVIENRNINTPGQLQKSQTYNTMKEAAEAMDAVHGKTETSLEVLEAPTPTTTTSAKEEVKPKESDSVITLEKLLEEQKKYAEITKQLRKSVENLLIDDDDDSEKDHKKAESSRDEHKQITTTQTIITTPHDSSSNATQPDSQEQQHHRIIIASNVTTPSHTTTTTTRTISDESGEEIFQRLLNAGGSHKQIFDQLNDEALSRTTTTCTDDNGTIITTTTTISNIVTSGIPRTTKTIEKVVKTQTASQDKHKEGDKEFSDSDKHHHHHSHDSHQARSQGDADTNADDDNNDGRRVEAKQT</sequence>
<dbReference type="VEuPathDB" id="VectorBase:MDOA007726"/>
<dbReference type="EnsemblMetazoa" id="MDOA007726-RB">
    <property type="protein sequence ID" value="MDOA007726-PB"/>
    <property type="gene ID" value="MDOA007726"/>
</dbReference>
<dbReference type="VEuPathDB" id="VectorBase:MDOMA2_009467"/>
<feature type="region of interest" description="Disordered" evidence="1">
    <location>
        <begin position="374"/>
        <end position="394"/>
    </location>
</feature>
<feature type="compositionally biased region" description="Low complexity" evidence="1">
    <location>
        <begin position="216"/>
        <end position="237"/>
    </location>
</feature>
<feature type="compositionally biased region" description="Low complexity" evidence="1">
    <location>
        <begin position="1112"/>
        <end position="1124"/>
    </location>
</feature>
<feature type="compositionally biased region" description="Low complexity" evidence="1">
    <location>
        <begin position="152"/>
        <end position="181"/>
    </location>
</feature>
<feature type="compositionally biased region" description="Basic and acidic residues" evidence="1">
    <location>
        <begin position="1011"/>
        <end position="1021"/>
    </location>
</feature>
<feature type="region of interest" description="Disordered" evidence="1">
    <location>
        <begin position="329"/>
        <end position="352"/>
    </location>
</feature>
<feature type="region of interest" description="Disordered" evidence="1">
    <location>
        <begin position="1196"/>
        <end position="1255"/>
    </location>
</feature>
<feature type="compositionally biased region" description="Basic and acidic residues" evidence="1">
    <location>
        <begin position="45"/>
        <end position="76"/>
    </location>
</feature>
<evidence type="ECO:0000256" key="1">
    <source>
        <dbReference type="SAM" id="MobiDB-lite"/>
    </source>
</evidence>
<feature type="compositionally biased region" description="Basic and acidic residues" evidence="1">
    <location>
        <begin position="1059"/>
        <end position="1074"/>
    </location>
</feature>
<feature type="compositionally biased region" description="Acidic residues" evidence="1">
    <location>
        <begin position="77"/>
        <end position="95"/>
    </location>
</feature>
<dbReference type="STRING" id="7370.A0A1I8MRM6"/>
<feature type="compositionally biased region" description="Basic and acidic residues" evidence="1">
    <location>
        <begin position="1203"/>
        <end position="1218"/>
    </location>
</feature>
<feature type="compositionally biased region" description="Polar residues" evidence="1">
    <location>
        <begin position="1085"/>
        <end position="1098"/>
    </location>
</feature>
<feature type="region of interest" description="Disordered" evidence="1">
    <location>
        <begin position="993"/>
        <end position="1021"/>
    </location>
</feature>
<organism evidence="2">
    <name type="scientific">Musca domestica</name>
    <name type="common">House fly</name>
    <dbReference type="NCBI Taxonomy" id="7370"/>
    <lineage>
        <taxon>Eukaryota</taxon>
        <taxon>Metazoa</taxon>
        <taxon>Ecdysozoa</taxon>
        <taxon>Arthropoda</taxon>
        <taxon>Hexapoda</taxon>
        <taxon>Insecta</taxon>
        <taxon>Pterygota</taxon>
        <taxon>Neoptera</taxon>
        <taxon>Endopterygota</taxon>
        <taxon>Diptera</taxon>
        <taxon>Brachycera</taxon>
        <taxon>Muscomorpha</taxon>
        <taxon>Muscoidea</taxon>
        <taxon>Muscidae</taxon>
        <taxon>Musca</taxon>
    </lineage>
</organism>
<accession>A0A1I8MRM6</accession>
<feature type="region of interest" description="Disordered" evidence="1">
    <location>
        <begin position="205"/>
        <end position="316"/>
    </location>
</feature>
<feature type="region of interest" description="Disordered" evidence="1">
    <location>
        <begin position="538"/>
        <end position="558"/>
    </location>
</feature>
<feature type="region of interest" description="Disordered" evidence="1">
    <location>
        <begin position="1054"/>
        <end position="1126"/>
    </location>
</feature>
<proteinExistence type="predicted"/>
<evidence type="ECO:0000313" key="2">
    <source>
        <dbReference type="EnsemblMetazoa" id="MDOA007726-PB"/>
    </source>
</evidence>
<dbReference type="AlphaFoldDB" id="A0A1I8MRM6"/>
<name>A0A1I8MRM6_MUSDO</name>
<feature type="region of interest" description="Disordered" evidence="1">
    <location>
        <begin position="45"/>
        <end position="190"/>
    </location>
</feature>
<feature type="compositionally biased region" description="Acidic residues" evidence="1">
    <location>
        <begin position="123"/>
        <end position="138"/>
    </location>
</feature>
<reference evidence="2" key="1">
    <citation type="submission" date="2020-05" db="UniProtKB">
        <authorList>
            <consortium name="EnsemblMetazoa"/>
        </authorList>
    </citation>
    <scope>IDENTIFICATION</scope>
    <source>
        <strain evidence="2">Aabys</strain>
    </source>
</reference>
<feature type="compositionally biased region" description="Low complexity" evidence="1">
    <location>
        <begin position="280"/>
        <end position="297"/>
    </location>
</feature>
<protein>
    <submittedName>
        <fullName evidence="2">Uncharacterized protein</fullName>
    </submittedName>
</protein>
<feature type="compositionally biased region" description="Basic and acidic residues" evidence="1">
    <location>
        <begin position="1245"/>
        <end position="1255"/>
    </location>
</feature>
<feature type="region of interest" description="Disordered" evidence="1">
    <location>
        <begin position="887"/>
        <end position="949"/>
    </location>
</feature>
<feature type="compositionally biased region" description="Acidic residues" evidence="1">
    <location>
        <begin position="889"/>
        <end position="946"/>
    </location>
</feature>
<feature type="compositionally biased region" description="Acidic residues" evidence="1">
    <location>
        <begin position="539"/>
        <end position="551"/>
    </location>
</feature>
<feature type="compositionally biased region" description="Low complexity" evidence="1">
    <location>
        <begin position="1075"/>
        <end position="1084"/>
    </location>
</feature>